<keyword evidence="8" id="KW-1185">Reference proteome</keyword>
<dbReference type="InterPro" id="IPR050911">
    <property type="entry name" value="DRAM/TMEM150_Autophagy_Mod"/>
</dbReference>
<dbReference type="PANTHER" id="PTHR21324">
    <property type="entry name" value="FASTING-INDUCIBLE INTEGRAL MEMBRANE PROTEIN TM6P1-RELATED"/>
    <property type="match status" value="1"/>
</dbReference>
<evidence type="ECO:0000313" key="8">
    <source>
        <dbReference type="Proteomes" id="UP001438707"/>
    </source>
</evidence>
<sequence length="333" mass="36500">MALVPNFRTKFWGLGLSWAWIPLFGFLVAAAMILSLLIIWLAQGHPRYKPDEATIVYISDVGAANHALFIVLGTISAILYFWSLWMDYRLRHSQRIASRLRRFESWMSGIAVLAGFISAVCLILLTIFDAFNHESTHWACAIIFFIALVVSGIFNMAEIGGLYKDYPEDRLMRGSFIMKLIIVILAVIFIIIFAAMQGRCSAKTPANSDGSDYIYCNAEAGTAAVAEWLLGAVFCFYVLSFVLDLYPAKYTSRHHVPHNAASAAKARNYQNGNVEMNRVPPGGLPPGGAFTHGSASPGYPSQVSAADAGDVIDPMAPRNGRIQNGYGDATTMV</sequence>
<feature type="transmembrane region" description="Helical" evidence="5">
    <location>
        <begin position="136"/>
        <end position="155"/>
    </location>
</feature>
<evidence type="ECO:0000256" key="5">
    <source>
        <dbReference type="SAM" id="Phobius"/>
    </source>
</evidence>
<dbReference type="GO" id="GO:0012505">
    <property type="term" value="C:endomembrane system"/>
    <property type="evidence" value="ECO:0007669"/>
    <property type="project" value="UniProtKB-SubCell"/>
</dbReference>
<reference evidence="7 8" key="1">
    <citation type="journal article" date="2024" name="Nat. Commun.">
        <title>Phylogenomics reveals the evolutionary origins of lichenization in chlorophyte algae.</title>
        <authorList>
            <person name="Puginier C."/>
            <person name="Libourel C."/>
            <person name="Otte J."/>
            <person name="Skaloud P."/>
            <person name="Haon M."/>
            <person name="Grisel S."/>
            <person name="Petersen M."/>
            <person name="Berrin J.G."/>
            <person name="Delaux P.M."/>
            <person name="Dal Grande F."/>
            <person name="Keller J."/>
        </authorList>
    </citation>
    <scope>NUCLEOTIDE SEQUENCE [LARGE SCALE GENOMIC DNA]</scope>
    <source>
        <strain evidence="7 8">SAG 2145</strain>
    </source>
</reference>
<keyword evidence="4 5" id="KW-0472">Membrane</keyword>
<accession>A0AAW1Q7P8</accession>
<proteinExistence type="predicted"/>
<evidence type="ECO:0000259" key="6">
    <source>
        <dbReference type="Pfam" id="PF10277"/>
    </source>
</evidence>
<dbReference type="InterPro" id="IPR019402">
    <property type="entry name" value="CWH43_N"/>
</dbReference>
<keyword evidence="3 5" id="KW-1133">Transmembrane helix</keyword>
<dbReference type="PANTHER" id="PTHR21324:SF2">
    <property type="entry name" value="EG:22E5.9 PROTEIN"/>
    <property type="match status" value="1"/>
</dbReference>
<dbReference type="GO" id="GO:0005886">
    <property type="term" value="C:plasma membrane"/>
    <property type="evidence" value="ECO:0007669"/>
    <property type="project" value="TreeGrafter"/>
</dbReference>
<organism evidence="7 8">
    <name type="scientific">Apatococcus lobatus</name>
    <dbReference type="NCBI Taxonomy" id="904363"/>
    <lineage>
        <taxon>Eukaryota</taxon>
        <taxon>Viridiplantae</taxon>
        <taxon>Chlorophyta</taxon>
        <taxon>core chlorophytes</taxon>
        <taxon>Trebouxiophyceae</taxon>
        <taxon>Chlorellales</taxon>
        <taxon>Chlorellaceae</taxon>
        <taxon>Apatococcus</taxon>
    </lineage>
</organism>
<evidence type="ECO:0000256" key="3">
    <source>
        <dbReference type="ARBA" id="ARBA00022989"/>
    </source>
</evidence>
<dbReference type="Pfam" id="PF10277">
    <property type="entry name" value="Frag1"/>
    <property type="match status" value="1"/>
</dbReference>
<feature type="transmembrane region" description="Helical" evidence="5">
    <location>
        <begin position="20"/>
        <end position="43"/>
    </location>
</feature>
<feature type="domain" description="CWH43-like N-terminal" evidence="6">
    <location>
        <begin position="17"/>
        <end position="247"/>
    </location>
</feature>
<name>A0AAW1Q7P8_9CHLO</name>
<feature type="transmembrane region" description="Helical" evidence="5">
    <location>
        <begin position="106"/>
        <end position="130"/>
    </location>
</feature>
<feature type="transmembrane region" description="Helical" evidence="5">
    <location>
        <begin position="63"/>
        <end position="85"/>
    </location>
</feature>
<evidence type="ECO:0000256" key="1">
    <source>
        <dbReference type="ARBA" id="ARBA00004127"/>
    </source>
</evidence>
<keyword evidence="2 5" id="KW-0812">Transmembrane</keyword>
<dbReference type="Proteomes" id="UP001438707">
    <property type="component" value="Unassembled WGS sequence"/>
</dbReference>
<protein>
    <recommendedName>
        <fullName evidence="6">CWH43-like N-terminal domain-containing protein</fullName>
    </recommendedName>
</protein>
<evidence type="ECO:0000313" key="7">
    <source>
        <dbReference type="EMBL" id="KAK9816349.1"/>
    </source>
</evidence>
<dbReference type="EMBL" id="JALJOS010000078">
    <property type="protein sequence ID" value="KAK9816349.1"/>
    <property type="molecule type" value="Genomic_DNA"/>
</dbReference>
<evidence type="ECO:0000256" key="2">
    <source>
        <dbReference type="ARBA" id="ARBA00022692"/>
    </source>
</evidence>
<feature type="transmembrane region" description="Helical" evidence="5">
    <location>
        <begin position="176"/>
        <end position="196"/>
    </location>
</feature>
<comment type="subcellular location">
    <subcellularLocation>
        <location evidence="1">Endomembrane system</location>
        <topology evidence="1">Multi-pass membrane protein</topology>
    </subcellularLocation>
</comment>
<comment type="caution">
    <text evidence="7">The sequence shown here is derived from an EMBL/GenBank/DDBJ whole genome shotgun (WGS) entry which is preliminary data.</text>
</comment>
<dbReference type="AlphaFoldDB" id="A0AAW1Q7P8"/>
<evidence type="ECO:0000256" key="4">
    <source>
        <dbReference type="ARBA" id="ARBA00023136"/>
    </source>
</evidence>
<feature type="transmembrane region" description="Helical" evidence="5">
    <location>
        <begin position="228"/>
        <end position="246"/>
    </location>
</feature>
<gene>
    <name evidence="7" type="ORF">WJX74_008544</name>
</gene>